<protein>
    <submittedName>
        <fullName evidence="2">Leucocin immunity protein</fullName>
    </submittedName>
</protein>
<dbReference type="EMBL" id="MPLS01000003">
    <property type="protein sequence ID" value="ORI98489.1"/>
    <property type="molecule type" value="Genomic_DNA"/>
</dbReference>
<sequence length="116" mass="13181">MTKRNVTTVIEAKHNIELLYLSLQSKLIVPGIRDITDVLLQVNKQIDTSKNPEALINRMVNYIRITASSEKLHFSKADEKLIIDLGVIGQQAGLNGQYMADFSDKSQFYSYADTYR</sequence>
<dbReference type="eggNOG" id="ENOG50338N6">
    <property type="taxonomic scope" value="Bacteria"/>
</dbReference>
<dbReference type="Proteomes" id="UP000192288">
    <property type="component" value="Unassembled WGS sequence"/>
</dbReference>
<evidence type="ECO:0000313" key="3">
    <source>
        <dbReference type="Proteomes" id="UP000192288"/>
    </source>
</evidence>
<name>A0A1X0VFY0_LEUPS</name>
<dbReference type="SUPFAM" id="SSF109797">
    <property type="entry name" value="Bacteriocin immunity protein-like"/>
    <property type="match status" value="1"/>
</dbReference>
<evidence type="ECO:0000313" key="2">
    <source>
        <dbReference type="EMBL" id="ORI98489.1"/>
    </source>
</evidence>
<reference evidence="2 3" key="1">
    <citation type="journal article" date="2017" name="Front. Microbiol.">
        <title>Genomic Characterization of Dairy Associated Leuconostoc Species and Diversity of Leuconostocs in Undefined Mixed Mesophilic Starter Cultures.</title>
        <authorList>
            <person name="Frantzen C.A."/>
            <person name="Kot W."/>
            <person name="Pedersen T.B."/>
            <person name="Ardo Y.M."/>
            <person name="Broadbent J.R."/>
            <person name="Neve H."/>
            <person name="Hansen L.H."/>
            <person name="Dal Bello F."/>
            <person name="Ostlie H.M."/>
            <person name="Kleppen H.P."/>
            <person name="Vogensen F.K."/>
            <person name="Holo H."/>
        </authorList>
    </citation>
    <scope>NUCLEOTIDE SEQUENCE [LARGE SCALE GENOMIC DNA]</scope>
    <source>
        <strain evidence="2 3">LMGCF08</strain>
    </source>
</reference>
<dbReference type="InterPro" id="IPR015046">
    <property type="entry name" value="LciA_Immunity-like"/>
</dbReference>
<dbReference type="RefSeq" id="WP_004913943.1">
    <property type="nucleotide sequence ID" value="NZ_MPLS01000003.1"/>
</dbReference>
<dbReference type="Pfam" id="PF08951">
    <property type="entry name" value="EntA_Immun"/>
    <property type="match status" value="1"/>
</dbReference>
<dbReference type="Gene3D" id="1.20.1440.50">
    <property type="entry name" value="Ta0600-like"/>
    <property type="match status" value="1"/>
</dbReference>
<comment type="caution">
    <text evidence="2">The sequence shown here is derived from an EMBL/GenBank/DDBJ whole genome shotgun (WGS) entry which is preliminary data.</text>
</comment>
<organism evidence="2 3">
    <name type="scientific">Leuconostoc pseudomesenteroides</name>
    <dbReference type="NCBI Taxonomy" id="33968"/>
    <lineage>
        <taxon>Bacteria</taxon>
        <taxon>Bacillati</taxon>
        <taxon>Bacillota</taxon>
        <taxon>Bacilli</taxon>
        <taxon>Lactobacillales</taxon>
        <taxon>Lactobacillaceae</taxon>
        <taxon>Leuconostoc</taxon>
    </lineage>
</organism>
<gene>
    <name evidence="2" type="ORF">BMR96_01475</name>
</gene>
<dbReference type="GO" id="GO:0030153">
    <property type="term" value="P:bacteriocin immunity"/>
    <property type="evidence" value="ECO:0007669"/>
    <property type="project" value="UniProtKB-KW"/>
</dbReference>
<accession>A0A1X0VFY0</accession>
<keyword evidence="1" id="KW-0079">Bacteriocin immunity</keyword>
<proteinExistence type="predicted"/>
<dbReference type="InterPro" id="IPR023130">
    <property type="entry name" value="Ta0600-like_sf"/>
</dbReference>
<dbReference type="AlphaFoldDB" id="A0A1X0VFY0"/>
<evidence type="ECO:0000256" key="1">
    <source>
        <dbReference type="ARBA" id="ARBA00023025"/>
    </source>
</evidence>